<dbReference type="CDD" id="cd06763">
    <property type="entry name" value="PDZ7_PDZD2-PDZ4_hPro-IL-16-like"/>
    <property type="match status" value="1"/>
</dbReference>
<dbReference type="GeneTree" id="ENSGT00940000156178"/>
<keyword evidence="8" id="KW-0804">Transcription</keyword>
<dbReference type="OMA" id="NEACQQT"/>
<evidence type="ECO:0000256" key="5">
    <source>
        <dbReference type="ARBA" id="ARBA00022525"/>
    </source>
</evidence>
<comment type="function">
    <text evidence="10 11">Interleukin-16 stimulates a migratory response in CD4+ lymphocytes, monocytes, and eosinophils. Primes CD4+ T-cells for IL-2 and IL-15 responsiveness. Also induces T-lymphocyte expression of interleukin 2 receptor. Ligand for CD4.</text>
</comment>
<organism evidence="14 15">
    <name type="scientific">Sphenodon punctatus</name>
    <name type="common">Tuatara</name>
    <name type="synonym">Hatteria punctata</name>
    <dbReference type="NCBI Taxonomy" id="8508"/>
    <lineage>
        <taxon>Eukaryota</taxon>
        <taxon>Metazoa</taxon>
        <taxon>Chordata</taxon>
        <taxon>Craniata</taxon>
        <taxon>Vertebrata</taxon>
        <taxon>Euteleostomi</taxon>
        <taxon>Lepidosauria</taxon>
        <taxon>Sphenodontia</taxon>
        <taxon>Sphenodontidae</taxon>
        <taxon>Sphenodon</taxon>
    </lineage>
</organism>
<feature type="region of interest" description="Disordered" evidence="12">
    <location>
        <begin position="1"/>
        <end position="155"/>
    </location>
</feature>
<dbReference type="PANTHER" id="PTHR48484">
    <property type="entry name" value="PRO-INTERLEUKIN-16"/>
    <property type="match status" value="1"/>
</dbReference>
<feature type="compositionally biased region" description="Polar residues" evidence="12">
    <location>
        <begin position="108"/>
        <end position="121"/>
    </location>
</feature>
<dbReference type="GO" id="GO:0005737">
    <property type="term" value="C:cytoplasm"/>
    <property type="evidence" value="ECO:0007669"/>
    <property type="project" value="UniProtKB-SubCell"/>
</dbReference>
<evidence type="ECO:0000256" key="4">
    <source>
        <dbReference type="ARBA" id="ARBA00022514"/>
    </source>
</evidence>
<dbReference type="PROSITE" id="PS50106">
    <property type="entry name" value="PDZ"/>
    <property type="match status" value="2"/>
</dbReference>
<comment type="subunit">
    <text evidence="11">Homotetramer.</text>
</comment>
<feature type="region of interest" description="Disordered" evidence="12">
    <location>
        <begin position="168"/>
        <end position="244"/>
    </location>
</feature>
<reference evidence="14" key="2">
    <citation type="submission" date="2025-09" db="UniProtKB">
        <authorList>
            <consortium name="Ensembl"/>
        </authorList>
    </citation>
    <scope>IDENTIFICATION</scope>
</reference>
<dbReference type="SMART" id="SM00228">
    <property type="entry name" value="PDZ"/>
    <property type="match status" value="2"/>
</dbReference>
<dbReference type="GO" id="GO:0050930">
    <property type="term" value="P:induction of positive chemotaxis"/>
    <property type="evidence" value="ECO:0007669"/>
    <property type="project" value="InterPro"/>
</dbReference>
<evidence type="ECO:0000256" key="1">
    <source>
        <dbReference type="ARBA" id="ARBA00004123"/>
    </source>
</evidence>
<keyword evidence="6" id="KW-0677">Repeat</keyword>
<evidence type="ECO:0000313" key="15">
    <source>
        <dbReference type="Proteomes" id="UP000694392"/>
    </source>
</evidence>
<dbReference type="GO" id="GO:0005125">
    <property type="term" value="F:cytokine activity"/>
    <property type="evidence" value="ECO:0007669"/>
    <property type="project" value="UniProtKB-KW"/>
</dbReference>
<dbReference type="InterPro" id="IPR055287">
    <property type="entry name" value="IL-16-like"/>
</dbReference>
<feature type="domain" description="PDZ" evidence="13">
    <location>
        <begin position="481"/>
        <end position="566"/>
    </location>
</feature>
<dbReference type="Ensembl" id="ENSSPUT00000017647.1">
    <property type="protein sequence ID" value="ENSSPUP00000016568.1"/>
    <property type="gene ID" value="ENSSPUG00000012800.1"/>
</dbReference>
<feature type="region of interest" description="Disordered" evidence="12">
    <location>
        <begin position="306"/>
        <end position="327"/>
    </location>
</feature>
<dbReference type="AlphaFoldDB" id="A0A8D0H8P7"/>
<feature type="compositionally biased region" description="Polar residues" evidence="12">
    <location>
        <begin position="13"/>
        <end position="25"/>
    </location>
</feature>
<comment type="subcellular location">
    <subcellularLocation>
        <location evidence="11">Cytoplasm</location>
    </subcellularLocation>
    <subcellularLocation>
        <location evidence="1 11">Nucleus</location>
    </subcellularLocation>
    <subcellularLocation>
        <location evidence="11">Secreted</location>
    </subcellularLocation>
</comment>
<evidence type="ECO:0000256" key="11">
    <source>
        <dbReference type="RuleBase" id="RU363135"/>
    </source>
</evidence>
<evidence type="ECO:0000256" key="3">
    <source>
        <dbReference type="ARBA" id="ARBA00022500"/>
    </source>
</evidence>
<dbReference type="CDD" id="cd06762">
    <property type="entry name" value="PDZ6_PDZD2-PDZ3_hPro-IL-16-like"/>
    <property type="match status" value="1"/>
</dbReference>
<feature type="compositionally biased region" description="Polar residues" evidence="12">
    <location>
        <begin position="77"/>
        <end position="86"/>
    </location>
</feature>
<dbReference type="GO" id="GO:0005615">
    <property type="term" value="C:extracellular space"/>
    <property type="evidence" value="ECO:0007669"/>
    <property type="project" value="UniProtKB-KW"/>
</dbReference>
<evidence type="ECO:0000313" key="14">
    <source>
        <dbReference type="Ensembl" id="ENSSPUP00000016568.1"/>
    </source>
</evidence>
<keyword evidence="9 11" id="KW-0539">Nucleus</keyword>
<evidence type="ECO:0000256" key="6">
    <source>
        <dbReference type="ARBA" id="ARBA00022737"/>
    </source>
</evidence>
<dbReference type="GO" id="GO:0005634">
    <property type="term" value="C:nucleus"/>
    <property type="evidence" value="ECO:0007669"/>
    <property type="project" value="UniProtKB-SubCell"/>
</dbReference>
<dbReference type="InterPro" id="IPR001478">
    <property type="entry name" value="PDZ"/>
</dbReference>
<dbReference type="PANTHER" id="PTHR48484:SF2">
    <property type="entry name" value="PRO-INTERLEUKIN-16"/>
    <property type="match status" value="1"/>
</dbReference>
<feature type="compositionally biased region" description="Low complexity" evidence="12">
    <location>
        <begin position="94"/>
        <end position="107"/>
    </location>
</feature>
<name>A0A8D0H8P7_SPHPU</name>
<dbReference type="InterPro" id="IPR036034">
    <property type="entry name" value="PDZ_sf"/>
</dbReference>
<dbReference type="InterPro" id="IPR020450">
    <property type="entry name" value="IL-16"/>
</dbReference>
<dbReference type="GO" id="GO:0042609">
    <property type="term" value="F:CD4 receptor binding"/>
    <property type="evidence" value="ECO:0007669"/>
    <property type="project" value="TreeGrafter"/>
</dbReference>
<keyword evidence="3 11" id="KW-0145">Chemotaxis</keyword>
<feature type="compositionally biased region" description="Basic and acidic residues" evidence="12">
    <location>
        <begin position="43"/>
        <end position="52"/>
    </location>
</feature>
<dbReference type="GO" id="GO:0030595">
    <property type="term" value="P:leukocyte chemotaxis"/>
    <property type="evidence" value="ECO:0007669"/>
    <property type="project" value="TreeGrafter"/>
</dbReference>
<keyword evidence="2 11" id="KW-0963">Cytoplasm</keyword>
<dbReference type="PRINTS" id="PR01931">
    <property type="entry name" value="INTRLEUKIN16"/>
</dbReference>
<feature type="domain" description="PDZ" evidence="13">
    <location>
        <begin position="361"/>
        <end position="446"/>
    </location>
</feature>
<protein>
    <recommendedName>
        <fullName evidence="11">Pro-interleukin-16</fullName>
    </recommendedName>
    <component>
        <recommendedName>
            <fullName evidence="11">Interleukin-16</fullName>
            <shortName evidence="11">IL-16</shortName>
        </recommendedName>
        <alternativeName>
            <fullName evidence="11">Lymphocyte chemoattractant factor</fullName>
            <shortName evidence="11">LCF</shortName>
        </alternativeName>
    </component>
</protein>
<keyword evidence="15" id="KW-1185">Reference proteome</keyword>
<dbReference type="FunFam" id="2.30.42.10:FF:000147">
    <property type="entry name" value="Pro-interleukin-16"/>
    <property type="match status" value="1"/>
</dbReference>
<dbReference type="Proteomes" id="UP000694392">
    <property type="component" value="Unplaced"/>
</dbReference>
<keyword evidence="5 11" id="KW-0964">Secreted</keyword>
<sequence length="583" mass="63325">MSEDNSHLDLPPNMNTNEENQNHSCSEAVLQKSEVETVNSNAHKSDESDSVKKGPPVAPKPAWFRQSLKGLRKGNSLPDQSSSDHQCFSGKELGSSITRISTRGSSIKQRISSFETFSAPQSPEKGSRKLSPKLSVQIDKSPSRREPEMAAVHLSQVSCSRVECQGFENSQPQSNQSVTSDEKSQDLSCSPKESLRSSPRRSSSTSDETSLSLTPPQVTKLHYPAAKTQRQRSRSFPLTAAQTSEMSKANDESYSKIYSISNHVSSALMKSLCLFCRGLLSQFCFLFSFSKWASLSELRDYTTNQSDNEREEIKQEPCSPQASGVSGQSVISLLTPEELEKLIEEVKSLDEATLKQLDDIHVTVLHKEEGAGLGFSLAGGSDLENKAVTVHRVFPNGLASQEGTIHKGDEVLSINGKSLKGATHNDASAIMRQARQSKQAVIVTKRVKGGERSHNVSIDSSSSIASEASTDSTTEDTVCITVTLEKTSAGLGFSLEGGKVSIHGDKPIVVNRIFKGLGSDQSSPVQPGDELLQLHTTVMQGLTRFEAWNILKALPDGPITAIIKRKKNPSITTESTDSAKEEE</sequence>
<dbReference type="FunFam" id="2.30.42.10:FF:000122">
    <property type="entry name" value="Pro-interleukin-16"/>
    <property type="match status" value="1"/>
</dbReference>
<dbReference type="Gene3D" id="2.30.42.10">
    <property type="match status" value="2"/>
</dbReference>
<feature type="compositionally biased region" description="Polar residues" evidence="12">
    <location>
        <begin position="168"/>
        <end position="179"/>
    </location>
</feature>
<evidence type="ECO:0000256" key="9">
    <source>
        <dbReference type="ARBA" id="ARBA00023242"/>
    </source>
</evidence>
<feature type="compositionally biased region" description="Polar residues" evidence="12">
    <location>
        <begin position="318"/>
        <end position="327"/>
    </location>
</feature>
<evidence type="ECO:0000256" key="12">
    <source>
        <dbReference type="SAM" id="MobiDB-lite"/>
    </source>
</evidence>
<dbReference type="SUPFAM" id="SSF50156">
    <property type="entry name" value="PDZ domain-like"/>
    <property type="match status" value="2"/>
</dbReference>
<keyword evidence="4 11" id="KW-0202">Cytokine</keyword>
<gene>
    <name evidence="11" type="primary">IL16</name>
</gene>
<feature type="compositionally biased region" description="Low complexity" evidence="12">
    <location>
        <begin position="196"/>
        <end position="216"/>
    </location>
</feature>
<reference evidence="14" key="1">
    <citation type="submission" date="2025-08" db="UniProtKB">
        <authorList>
            <consortium name="Ensembl"/>
        </authorList>
    </citation>
    <scope>IDENTIFICATION</scope>
</reference>
<proteinExistence type="predicted"/>
<feature type="compositionally biased region" description="Polar residues" evidence="12">
    <location>
        <begin position="234"/>
        <end position="244"/>
    </location>
</feature>
<keyword evidence="7" id="KW-0805">Transcription regulation</keyword>
<evidence type="ECO:0000256" key="7">
    <source>
        <dbReference type="ARBA" id="ARBA00023015"/>
    </source>
</evidence>
<evidence type="ECO:0000256" key="8">
    <source>
        <dbReference type="ARBA" id="ARBA00023163"/>
    </source>
</evidence>
<evidence type="ECO:0000256" key="10">
    <source>
        <dbReference type="ARBA" id="ARBA00024706"/>
    </source>
</evidence>
<evidence type="ECO:0000256" key="2">
    <source>
        <dbReference type="ARBA" id="ARBA00022490"/>
    </source>
</evidence>
<evidence type="ECO:0000259" key="13">
    <source>
        <dbReference type="PROSITE" id="PS50106"/>
    </source>
</evidence>
<accession>A0A8D0H8P7</accession>
<dbReference type="Pfam" id="PF00595">
    <property type="entry name" value="PDZ"/>
    <property type="match status" value="2"/>
</dbReference>